<evidence type="ECO:0000256" key="3">
    <source>
        <dbReference type="ARBA" id="ARBA00023163"/>
    </source>
</evidence>
<evidence type="ECO:0000313" key="7">
    <source>
        <dbReference type="EMBL" id="KAK7275464.1"/>
    </source>
</evidence>
<dbReference type="AlphaFoldDB" id="A0AAN9FGW8"/>
<evidence type="ECO:0000313" key="8">
    <source>
        <dbReference type="Proteomes" id="UP001372338"/>
    </source>
</evidence>
<evidence type="ECO:0000256" key="1">
    <source>
        <dbReference type="ARBA" id="ARBA00023015"/>
    </source>
</evidence>
<feature type="compositionally biased region" description="Polar residues" evidence="5">
    <location>
        <begin position="142"/>
        <end position="151"/>
    </location>
</feature>
<evidence type="ECO:0000256" key="2">
    <source>
        <dbReference type="ARBA" id="ARBA00023125"/>
    </source>
</evidence>
<dbReference type="PROSITE" id="PS51005">
    <property type="entry name" value="NAC"/>
    <property type="match status" value="1"/>
</dbReference>
<feature type="domain" description="NAC" evidence="6">
    <location>
        <begin position="11"/>
        <end position="174"/>
    </location>
</feature>
<dbReference type="GO" id="GO:0003677">
    <property type="term" value="F:DNA binding"/>
    <property type="evidence" value="ECO:0007669"/>
    <property type="project" value="UniProtKB-KW"/>
</dbReference>
<organism evidence="7 8">
    <name type="scientific">Crotalaria pallida</name>
    <name type="common">Smooth rattlebox</name>
    <name type="synonym">Crotalaria striata</name>
    <dbReference type="NCBI Taxonomy" id="3830"/>
    <lineage>
        <taxon>Eukaryota</taxon>
        <taxon>Viridiplantae</taxon>
        <taxon>Streptophyta</taxon>
        <taxon>Embryophyta</taxon>
        <taxon>Tracheophyta</taxon>
        <taxon>Spermatophyta</taxon>
        <taxon>Magnoliopsida</taxon>
        <taxon>eudicotyledons</taxon>
        <taxon>Gunneridae</taxon>
        <taxon>Pentapetalae</taxon>
        <taxon>rosids</taxon>
        <taxon>fabids</taxon>
        <taxon>Fabales</taxon>
        <taxon>Fabaceae</taxon>
        <taxon>Papilionoideae</taxon>
        <taxon>50 kb inversion clade</taxon>
        <taxon>genistoids sensu lato</taxon>
        <taxon>core genistoids</taxon>
        <taxon>Crotalarieae</taxon>
        <taxon>Crotalaria</taxon>
    </lineage>
</organism>
<keyword evidence="3" id="KW-0804">Transcription</keyword>
<evidence type="ECO:0000256" key="4">
    <source>
        <dbReference type="ARBA" id="ARBA00023242"/>
    </source>
</evidence>
<gene>
    <name evidence="7" type="ORF">RIF29_16581</name>
</gene>
<keyword evidence="8" id="KW-1185">Reference proteome</keyword>
<feature type="region of interest" description="Disordered" evidence="5">
    <location>
        <begin position="142"/>
        <end position="164"/>
    </location>
</feature>
<name>A0AAN9FGW8_CROPI</name>
<feature type="compositionally biased region" description="Low complexity" evidence="5">
    <location>
        <begin position="363"/>
        <end position="374"/>
    </location>
</feature>
<reference evidence="7 8" key="1">
    <citation type="submission" date="2024-01" db="EMBL/GenBank/DDBJ databases">
        <title>The genomes of 5 underutilized Papilionoideae crops provide insights into root nodulation and disease resistanc.</title>
        <authorList>
            <person name="Yuan L."/>
        </authorList>
    </citation>
    <scope>NUCLEOTIDE SEQUENCE [LARGE SCALE GENOMIC DNA]</scope>
    <source>
        <strain evidence="7">ZHUSHIDOU_FW_LH</strain>
        <tissue evidence="7">Leaf</tissue>
    </source>
</reference>
<comment type="caution">
    <text evidence="7">The sequence shown here is derived from an EMBL/GenBank/DDBJ whole genome shotgun (WGS) entry which is preliminary data.</text>
</comment>
<keyword evidence="2" id="KW-0238">DNA-binding</keyword>
<keyword evidence="1" id="KW-0805">Transcription regulation</keyword>
<keyword evidence="4" id="KW-0539">Nucleus</keyword>
<evidence type="ECO:0000256" key="5">
    <source>
        <dbReference type="SAM" id="MobiDB-lite"/>
    </source>
</evidence>
<dbReference type="Gene3D" id="2.170.150.80">
    <property type="entry name" value="NAC domain"/>
    <property type="match status" value="1"/>
</dbReference>
<protein>
    <recommendedName>
        <fullName evidence="6">NAC domain-containing protein</fullName>
    </recommendedName>
</protein>
<dbReference type="InterPro" id="IPR003441">
    <property type="entry name" value="NAC-dom"/>
</dbReference>
<dbReference type="EMBL" id="JAYWIO010000003">
    <property type="protein sequence ID" value="KAK7275464.1"/>
    <property type="molecule type" value="Genomic_DNA"/>
</dbReference>
<feature type="compositionally biased region" description="Polar residues" evidence="5">
    <location>
        <begin position="257"/>
        <end position="280"/>
    </location>
</feature>
<sequence length="535" mass="60267">MGSPASMEQTVPVGYRFHPTDEELVDHYLKHKLLGHDSMVHNIIAEVDLCKFEPSDLPGKALSPIVILNSYPVRTGLPPVDRYLNFVLCRLMEKAEKKTESGIDAFSHGEGGPNSHIATGYENQVTVDRIPNVYAPQEVNLESTSQAQPQVEKSALAQPTPPEEPYFLDSRFPNIYSENENITMQYPFEITTEEDDYEDFLKRILADKRDNFSDEAIKDFVNEISETDSEQPLAQINMIEIVNIPDTLDSIKEQRKAQGTSSRKNLETTSNQSSGVNREGSSICLETPLSVNLIECVNIPDTPSWACNEHTRWRENTMMSIASLDAAYAGLTPNEINLENKDSTLKYNFCYLNVCIIRQVSSSASTSRASSPSPSRRHESKSPSPRRANSRSPSGRWKSVYHPRSHNFASLIAAARKSTTHRKVSSQEVSQQAVKRMVDQSNKVQIHGNNLRKKVQTKCVKGKGSFKFMETPLVQSSWLFFTWSCALSCYGFGFHHRMIYLSPTLLSEIGKAYDKPLAALTEVDLKIFNNLQEWK</sequence>
<feature type="compositionally biased region" description="Low complexity" evidence="5">
    <location>
        <begin position="382"/>
        <end position="394"/>
    </location>
</feature>
<dbReference type="SUPFAM" id="SSF101941">
    <property type="entry name" value="NAC domain"/>
    <property type="match status" value="1"/>
</dbReference>
<dbReference type="PANTHER" id="PTHR31744">
    <property type="entry name" value="PROTEIN CUP-SHAPED COTYLEDON 2-RELATED"/>
    <property type="match status" value="1"/>
</dbReference>
<dbReference type="InterPro" id="IPR036093">
    <property type="entry name" value="NAC_dom_sf"/>
</dbReference>
<feature type="region of interest" description="Disordered" evidence="5">
    <location>
        <begin position="255"/>
        <end position="280"/>
    </location>
</feature>
<proteinExistence type="predicted"/>
<dbReference type="GO" id="GO:0006355">
    <property type="term" value="P:regulation of DNA-templated transcription"/>
    <property type="evidence" value="ECO:0007669"/>
    <property type="project" value="InterPro"/>
</dbReference>
<accession>A0AAN9FGW8</accession>
<dbReference type="Pfam" id="PF02365">
    <property type="entry name" value="NAM"/>
    <property type="match status" value="1"/>
</dbReference>
<feature type="region of interest" description="Disordered" evidence="5">
    <location>
        <begin position="363"/>
        <end position="401"/>
    </location>
</feature>
<dbReference type="Proteomes" id="UP001372338">
    <property type="component" value="Unassembled WGS sequence"/>
</dbReference>
<evidence type="ECO:0000259" key="6">
    <source>
        <dbReference type="PROSITE" id="PS51005"/>
    </source>
</evidence>